<evidence type="ECO:0000256" key="2">
    <source>
        <dbReference type="ARBA" id="ARBA00022490"/>
    </source>
</evidence>
<dbReference type="EMBL" id="LNGC01000047">
    <property type="protein sequence ID" value="KYC51776.1"/>
    <property type="molecule type" value="Genomic_DNA"/>
</dbReference>
<evidence type="ECO:0000259" key="13">
    <source>
        <dbReference type="PROSITE" id="PS50860"/>
    </source>
</evidence>
<evidence type="ECO:0000256" key="1">
    <source>
        <dbReference type="ARBA" id="ARBA00008226"/>
    </source>
</evidence>
<dbReference type="GO" id="GO:0000049">
    <property type="term" value="F:tRNA binding"/>
    <property type="evidence" value="ECO:0007669"/>
    <property type="project" value="UniProtKB-KW"/>
</dbReference>
<comment type="catalytic activity">
    <reaction evidence="12">
        <text>tRNA(Ala) + L-alanine + ATP = L-alanyl-tRNA(Ala) + AMP + diphosphate</text>
        <dbReference type="Rhea" id="RHEA:12540"/>
        <dbReference type="Rhea" id="RHEA-COMP:9657"/>
        <dbReference type="Rhea" id="RHEA-COMP:9923"/>
        <dbReference type="ChEBI" id="CHEBI:30616"/>
        <dbReference type="ChEBI" id="CHEBI:33019"/>
        <dbReference type="ChEBI" id="CHEBI:57972"/>
        <dbReference type="ChEBI" id="CHEBI:78442"/>
        <dbReference type="ChEBI" id="CHEBI:78497"/>
        <dbReference type="ChEBI" id="CHEBI:456215"/>
        <dbReference type="EC" id="6.1.1.7"/>
    </reaction>
</comment>
<dbReference type="Gene3D" id="3.30.980.10">
    <property type="entry name" value="Threonyl-trna Synthetase, Chain A, domain 2"/>
    <property type="match status" value="1"/>
</dbReference>
<dbReference type="Gene3D" id="2.40.30.130">
    <property type="match status" value="1"/>
</dbReference>
<keyword evidence="11 12" id="KW-0030">Aminoacyl-tRNA synthetase</keyword>
<keyword evidence="4 12" id="KW-0436">Ligase</keyword>
<dbReference type="NCBIfam" id="TIGR00344">
    <property type="entry name" value="alaS"/>
    <property type="match status" value="1"/>
</dbReference>
<keyword evidence="5 12" id="KW-0479">Metal-binding</keyword>
<dbReference type="GO" id="GO:0004813">
    <property type="term" value="F:alanine-tRNA ligase activity"/>
    <property type="evidence" value="ECO:0007669"/>
    <property type="project" value="UniProtKB-UniRule"/>
</dbReference>
<name>A0A150J3H6_9EURY</name>
<dbReference type="Pfam" id="PF01411">
    <property type="entry name" value="tRNA-synt_2c"/>
    <property type="match status" value="1"/>
</dbReference>
<evidence type="ECO:0000313" key="15">
    <source>
        <dbReference type="Proteomes" id="UP000075398"/>
    </source>
</evidence>
<keyword evidence="7 12" id="KW-0862">Zinc</keyword>
<dbReference type="HAMAP" id="MF_00036_A">
    <property type="entry name" value="Ala_tRNA_synth_A"/>
    <property type="match status" value="1"/>
</dbReference>
<dbReference type="Pfam" id="PF07973">
    <property type="entry name" value="tRNA_SAD"/>
    <property type="match status" value="1"/>
</dbReference>
<dbReference type="InterPro" id="IPR045864">
    <property type="entry name" value="aa-tRNA-synth_II/BPL/LPL"/>
</dbReference>
<dbReference type="InterPro" id="IPR009000">
    <property type="entry name" value="Transl_B-barrel_sf"/>
</dbReference>
<evidence type="ECO:0000256" key="9">
    <source>
        <dbReference type="ARBA" id="ARBA00022884"/>
    </source>
</evidence>
<keyword evidence="3 12" id="KW-0820">tRNA-binding</keyword>
<evidence type="ECO:0000256" key="12">
    <source>
        <dbReference type="HAMAP-Rule" id="MF_00036"/>
    </source>
</evidence>
<dbReference type="AlphaFoldDB" id="A0A150J3H6"/>
<dbReference type="InterPro" id="IPR018164">
    <property type="entry name" value="Ala-tRNA-synth_IIc_N"/>
</dbReference>
<keyword evidence="10 12" id="KW-0648">Protein biosynthesis</keyword>
<dbReference type="PANTHER" id="PTHR11777:SF9">
    <property type="entry name" value="ALANINE--TRNA LIGASE, CYTOPLASMIC"/>
    <property type="match status" value="1"/>
</dbReference>
<dbReference type="InterPro" id="IPR022429">
    <property type="entry name" value="Ala-tRNA_lgiase_arc"/>
</dbReference>
<dbReference type="GO" id="GO:0008270">
    <property type="term" value="F:zinc ion binding"/>
    <property type="evidence" value="ECO:0007669"/>
    <property type="project" value="UniProtKB-UniRule"/>
</dbReference>
<evidence type="ECO:0000256" key="4">
    <source>
        <dbReference type="ARBA" id="ARBA00022598"/>
    </source>
</evidence>
<comment type="similarity">
    <text evidence="1 12">Belongs to the class-II aminoacyl-tRNA synthetase family.</text>
</comment>
<evidence type="ECO:0000256" key="3">
    <source>
        <dbReference type="ARBA" id="ARBA00022555"/>
    </source>
</evidence>
<dbReference type="SUPFAM" id="SSF50447">
    <property type="entry name" value="Translation proteins"/>
    <property type="match status" value="1"/>
</dbReference>
<comment type="subcellular location">
    <subcellularLocation>
        <location evidence="12">Cytoplasm</location>
    </subcellularLocation>
</comment>
<dbReference type="GO" id="GO:0002161">
    <property type="term" value="F:aminoacyl-tRNA deacylase activity"/>
    <property type="evidence" value="ECO:0007669"/>
    <property type="project" value="TreeGrafter"/>
</dbReference>
<dbReference type="FunFam" id="3.30.54.20:FF:000004">
    <property type="entry name" value="Alanine--tRNA ligase"/>
    <property type="match status" value="1"/>
</dbReference>
<dbReference type="SUPFAM" id="SSF55681">
    <property type="entry name" value="Class II aaRS and biotin synthetases"/>
    <property type="match status" value="1"/>
</dbReference>
<sequence length="870" mass="98840">MDDRALKKDFKKKASQNYQKYYAVDTLKSLGFTRKECKKCGTYFWSVKDRDICGDPECEGGYSFIGNSPAKKKLDFIQVWKEMSSLFEKKGYSIIKRYPVVARWRDDTDFVQASIYDFQPHVVKGVQEPPANPLLVPQFCVRFNDIDNVGVTLRHYTGFVMIGQHAFFPPKEFSQDRFLSDIYDWLKTGLGIPSEELIFHEDAWAGGGNFGPCMEFFSRGLELGNQVYIEYETTPSGGKELDLKVLDMGAGQERFSWFSLANPIGYETVFPTVCDHLYRRTGITPDKSFLKDFIPYSGMLNMDEVEDIEKVWDNIAKKLSTDKENLKQQVLPLQAIYSIGDHSRSLLFALSDGALPSNVGGGYNLRVILRRALSFIEEFSWDIELQKVIEEHAKYLMPQYPELKENISDICEIISYEMEKFENTKEKSLRIVERLNEKGEKLSEDKLIELYDSHGITPEVMGIKSPKDFYKRVTERHEKKESVGSEKEIHYDMPDTERLYYDGITEFSAKVLDISDNIAILDKTAFYPESGGQEGDRGSLNDCPVSYTQVSGNVILHIMEGKINFKKGDTVKGQVDKDRRLNLTRHHTATHIINGVSRQILGNHIWQAGAEKTEEKARLDITHYKLIDNEDLFKIEKISNEIVLKNLPIEKGFFPRAEAEKKYGFRLYQGGAVPGKKLRVVNVKGLDVEACGGTHADFTGQIGPIKIIKQSKIQDGVVRLEFCAGLKALDAIQEESILLRDLSDVFKVEKDKLLDTGKRFFNEWKNRGKEIERLKAEISCLKKEGLECNYIESDGILFMEENVDTSPDEMRKIAKELSGDNKVIVLTNNEGNIVVSCGKLAIESGHKACNVVKKYGKGGGRDDFAQGVKG</sequence>
<dbReference type="Gene3D" id="3.30.54.20">
    <property type="match status" value="1"/>
</dbReference>
<evidence type="ECO:0000256" key="6">
    <source>
        <dbReference type="ARBA" id="ARBA00022741"/>
    </source>
</evidence>
<proteinExistence type="inferred from homology"/>
<dbReference type="Gene3D" id="3.10.310.40">
    <property type="match status" value="1"/>
</dbReference>
<comment type="domain">
    <text evidence="12">Consists of three domains; the N-terminal catalytic domain, the editing domain and the C-terminal C-Ala domain. The editing domain removes incorrectly charged amino acids, while the C-Ala domain, along with tRNA(Ala), serves as a bridge to cooperatively bring together the editing and aminoacylation centers thus stimulating deacylation of misacylated tRNAs.</text>
</comment>
<keyword evidence="2 12" id="KW-0963">Cytoplasm</keyword>
<dbReference type="GO" id="GO:0006419">
    <property type="term" value="P:alanyl-tRNA aminoacylation"/>
    <property type="evidence" value="ECO:0007669"/>
    <property type="project" value="UniProtKB-UniRule"/>
</dbReference>
<evidence type="ECO:0000256" key="10">
    <source>
        <dbReference type="ARBA" id="ARBA00022917"/>
    </source>
</evidence>
<dbReference type="STRING" id="1705564.APG08_01483"/>
<dbReference type="InterPro" id="IPR018163">
    <property type="entry name" value="Thr/Ala-tRNA-synth_IIc_edit"/>
</dbReference>
<comment type="cofactor">
    <cofactor evidence="12">
        <name>Zn(2+)</name>
        <dbReference type="ChEBI" id="CHEBI:29105"/>
    </cofactor>
    <text evidence="12">Binds 1 zinc ion per subunit.</text>
</comment>
<feature type="binding site" evidence="12">
    <location>
        <position position="587"/>
    </location>
    <ligand>
        <name>Zn(2+)</name>
        <dbReference type="ChEBI" id="CHEBI:29105"/>
    </ligand>
</feature>
<dbReference type="FunFam" id="3.30.980.10:FF:000004">
    <property type="entry name" value="Alanine--tRNA ligase, cytoplasmic"/>
    <property type="match status" value="1"/>
</dbReference>
<feature type="domain" description="Alanyl-transfer RNA synthetases family profile" evidence="13">
    <location>
        <begin position="74"/>
        <end position="734"/>
    </location>
</feature>
<dbReference type="PATRIC" id="fig|1705409.3.peg.1212"/>
<gene>
    <name evidence="14" type="primary">alaS_1</name>
    <name evidence="12" type="synonym">alaS</name>
    <name evidence="14" type="ORF">AMQ22_01170</name>
</gene>
<dbReference type="InterPro" id="IPR002318">
    <property type="entry name" value="Ala-tRNA-lgiase_IIc"/>
</dbReference>
<protein>
    <recommendedName>
        <fullName evidence="12">Alanine--tRNA ligase</fullName>
        <ecNumber evidence="12">6.1.1.7</ecNumber>
    </recommendedName>
    <alternativeName>
        <fullName evidence="12">Alanyl-tRNA synthetase</fullName>
        <shortName evidence="12">AlaRS</shortName>
    </alternativeName>
</protein>
<keyword evidence="6 12" id="KW-0547">Nucleotide-binding</keyword>
<keyword evidence="8 12" id="KW-0067">ATP-binding</keyword>
<dbReference type="EC" id="6.1.1.7" evidence="12"/>
<evidence type="ECO:0000256" key="8">
    <source>
        <dbReference type="ARBA" id="ARBA00022840"/>
    </source>
</evidence>
<dbReference type="PROSITE" id="PS50860">
    <property type="entry name" value="AA_TRNA_LIGASE_II_ALA"/>
    <property type="match status" value="1"/>
</dbReference>
<dbReference type="SUPFAM" id="SSF101353">
    <property type="entry name" value="Putative anticodon-binding domain of alanyl-tRNA synthetase (AlaRS)"/>
    <property type="match status" value="1"/>
</dbReference>
<dbReference type="PRINTS" id="PR00980">
    <property type="entry name" value="TRNASYNTHALA"/>
</dbReference>
<evidence type="ECO:0000256" key="7">
    <source>
        <dbReference type="ARBA" id="ARBA00022833"/>
    </source>
</evidence>
<dbReference type="InterPro" id="IPR018165">
    <property type="entry name" value="Ala-tRNA-synth_IIc_core"/>
</dbReference>
<dbReference type="Gene3D" id="6.10.250.550">
    <property type="match status" value="1"/>
</dbReference>
<evidence type="ECO:0000256" key="11">
    <source>
        <dbReference type="ARBA" id="ARBA00023146"/>
    </source>
</evidence>
<organism evidence="14 15">
    <name type="scientific">Candidatus Methanofastidiosum methylothiophilum</name>
    <dbReference type="NCBI Taxonomy" id="1705564"/>
    <lineage>
        <taxon>Archaea</taxon>
        <taxon>Methanobacteriati</taxon>
        <taxon>Methanobacteriota</taxon>
        <taxon>Stenosarchaea group</taxon>
        <taxon>Candidatus Methanofastidiosia</taxon>
        <taxon>Candidatus Methanofastidiosales</taxon>
        <taxon>Candidatus Methanofastidiosaceae</taxon>
        <taxon>Candidatus Methanofastidiosum</taxon>
    </lineage>
</organism>
<feature type="binding site" evidence="12">
    <location>
        <position position="695"/>
    </location>
    <ligand>
        <name>Zn(2+)</name>
        <dbReference type="ChEBI" id="CHEBI:29105"/>
    </ligand>
</feature>
<dbReference type="InterPro" id="IPR050058">
    <property type="entry name" value="Ala-tRNA_ligase"/>
</dbReference>
<dbReference type="PANTHER" id="PTHR11777">
    <property type="entry name" value="ALANYL-TRNA SYNTHETASE"/>
    <property type="match status" value="1"/>
</dbReference>
<dbReference type="Proteomes" id="UP000075398">
    <property type="component" value="Unassembled WGS sequence"/>
</dbReference>
<feature type="binding site" evidence="12">
    <location>
        <position position="591"/>
    </location>
    <ligand>
        <name>Zn(2+)</name>
        <dbReference type="ChEBI" id="CHEBI:29105"/>
    </ligand>
</feature>
<reference evidence="14 15" key="1">
    <citation type="journal article" date="2016" name="ISME J.">
        <title>Chasing the elusive Euryarchaeota class WSA2: genomes reveal a uniquely fastidious methyl-reducing methanogen.</title>
        <authorList>
            <person name="Nobu M.K."/>
            <person name="Narihiro T."/>
            <person name="Kuroda K."/>
            <person name="Mei R."/>
            <person name="Liu W.T."/>
        </authorList>
    </citation>
    <scope>NUCLEOTIDE SEQUENCE [LARGE SCALE GENOMIC DNA]</scope>
    <source>
        <strain evidence="14">U1lsi0528_Bin055</strain>
    </source>
</reference>
<dbReference type="InterPro" id="IPR012947">
    <property type="entry name" value="tRNA_SAD"/>
</dbReference>
<dbReference type="Gene3D" id="3.30.930.10">
    <property type="entry name" value="Bira Bifunctional Protein, Domain 2"/>
    <property type="match status" value="1"/>
</dbReference>
<comment type="caution">
    <text evidence="14">The sequence shown here is derived from an EMBL/GenBank/DDBJ whole genome shotgun (WGS) entry which is preliminary data.</text>
</comment>
<dbReference type="GO" id="GO:0005524">
    <property type="term" value="F:ATP binding"/>
    <property type="evidence" value="ECO:0007669"/>
    <property type="project" value="UniProtKB-UniRule"/>
</dbReference>
<feature type="binding site" evidence="12">
    <location>
        <position position="691"/>
    </location>
    <ligand>
        <name>Zn(2+)</name>
        <dbReference type="ChEBI" id="CHEBI:29105"/>
    </ligand>
</feature>
<evidence type="ECO:0000313" key="14">
    <source>
        <dbReference type="EMBL" id="KYC51776.1"/>
    </source>
</evidence>
<dbReference type="SMART" id="SM00863">
    <property type="entry name" value="tRNA_SAD"/>
    <property type="match status" value="1"/>
</dbReference>
<dbReference type="SUPFAM" id="SSF55186">
    <property type="entry name" value="ThrRS/AlaRS common domain"/>
    <property type="match status" value="1"/>
</dbReference>
<comment type="function">
    <text evidence="12">Catalyzes the attachment of alanine to tRNA(Ala) in a two-step reaction: alanine is first activated by ATP to form Ala-AMP and then transferred to the acceptor end of tRNA(Ala). Also edits incorrectly charged Ser-tRNA(Ala) and Gly-tRNA(Ala) via its editing domain.</text>
</comment>
<evidence type="ECO:0000256" key="5">
    <source>
        <dbReference type="ARBA" id="ARBA00022723"/>
    </source>
</evidence>
<dbReference type="InterPro" id="IPR018162">
    <property type="entry name" value="Ala-tRNA-ligase_IIc_anticod-bd"/>
</dbReference>
<dbReference type="GO" id="GO:0005737">
    <property type="term" value="C:cytoplasm"/>
    <property type="evidence" value="ECO:0007669"/>
    <property type="project" value="UniProtKB-SubCell"/>
</dbReference>
<accession>A0A150J3H6</accession>
<keyword evidence="9 12" id="KW-0694">RNA-binding</keyword>
<dbReference type="NCBIfam" id="TIGR03683">
    <property type="entry name" value="A-tRNA_syn_arch"/>
    <property type="match status" value="1"/>
</dbReference>